<proteinExistence type="predicted"/>
<gene>
    <name evidence="1" type="ORF">BpHYR1_049350</name>
</gene>
<evidence type="ECO:0000313" key="2">
    <source>
        <dbReference type="Proteomes" id="UP000276133"/>
    </source>
</evidence>
<accession>A0A3M7RIT0</accession>
<sequence length="61" mass="6820">MKKNKKKSMYLNSIAGILSSQLIVESSINLTNDKKSFLQINIPLYKENENPGLVNLACANH</sequence>
<dbReference type="EMBL" id="REGN01003330">
    <property type="protein sequence ID" value="RNA23198.1"/>
    <property type="molecule type" value="Genomic_DNA"/>
</dbReference>
<evidence type="ECO:0000313" key="1">
    <source>
        <dbReference type="EMBL" id="RNA23198.1"/>
    </source>
</evidence>
<comment type="caution">
    <text evidence="1">The sequence shown here is derived from an EMBL/GenBank/DDBJ whole genome shotgun (WGS) entry which is preliminary data.</text>
</comment>
<reference evidence="1 2" key="1">
    <citation type="journal article" date="2018" name="Sci. Rep.">
        <title>Genomic signatures of local adaptation to the degree of environmental predictability in rotifers.</title>
        <authorList>
            <person name="Franch-Gras L."/>
            <person name="Hahn C."/>
            <person name="Garcia-Roger E.M."/>
            <person name="Carmona M.J."/>
            <person name="Serra M."/>
            <person name="Gomez A."/>
        </authorList>
    </citation>
    <scope>NUCLEOTIDE SEQUENCE [LARGE SCALE GENOMIC DNA]</scope>
    <source>
        <strain evidence="1">HYR1</strain>
    </source>
</reference>
<dbReference type="AlphaFoldDB" id="A0A3M7RIT0"/>
<protein>
    <submittedName>
        <fullName evidence="1">Uncharacterized protein</fullName>
    </submittedName>
</protein>
<dbReference type="Proteomes" id="UP000276133">
    <property type="component" value="Unassembled WGS sequence"/>
</dbReference>
<name>A0A3M7RIT0_BRAPC</name>
<keyword evidence="2" id="KW-1185">Reference proteome</keyword>
<organism evidence="1 2">
    <name type="scientific">Brachionus plicatilis</name>
    <name type="common">Marine rotifer</name>
    <name type="synonym">Brachionus muelleri</name>
    <dbReference type="NCBI Taxonomy" id="10195"/>
    <lineage>
        <taxon>Eukaryota</taxon>
        <taxon>Metazoa</taxon>
        <taxon>Spiralia</taxon>
        <taxon>Gnathifera</taxon>
        <taxon>Rotifera</taxon>
        <taxon>Eurotatoria</taxon>
        <taxon>Monogononta</taxon>
        <taxon>Pseudotrocha</taxon>
        <taxon>Ploima</taxon>
        <taxon>Brachionidae</taxon>
        <taxon>Brachionus</taxon>
    </lineage>
</organism>